<evidence type="ECO:0000256" key="1">
    <source>
        <dbReference type="ARBA" id="ARBA00007953"/>
    </source>
</evidence>
<feature type="compositionally biased region" description="Polar residues" evidence="4">
    <location>
        <begin position="94"/>
        <end position="109"/>
    </location>
</feature>
<dbReference type="OrthoDB" id="447290at2759"/>
<evidence type="ECO:0000256" key="2">
    <source>
        <dbReference type="ARBA" id="ARBA00022694"/>
    </source>
</evidence>
<gene>
    <name evidence="6" type="ORF">DL764_007746</name>
</gene>
<dbReference type="GO" id="GO:0003723">
    <property type="term" value="F:RNA binding"/>
    <property type="evidence" value="ECO:0007669"/>
    <property type="project" value="InterPro"/>
</dbReference>
<dbReference type="GO" id="GO:0001522">
    <property type="term" value="P:pseudouridine synthesis"/>
    <property type="evidence" value="ECO:0007669"/>
    <property type="project" value="InterPro"/>
</dbReference>
<organism evidence="6 7">
    <name type="scientific">Monosporascus ibericus</name>
    <dbReference type="NCBI Taxonomy" id="155417"/>
    <lineage>
        <taxon>Eukaryota</taxon>
        <taxon>Fungi</taxon>
        <taxon>Dikarya</taxon>
        <taxon>Ascomycota</taxon>
        <taxon>Pezizomycotina</taxon>
        <taxon>Sordariomycetes</taxon>
        <taxon>Xylariomycetidae</taxon>
        <taxon>Xylariales</taxon>
        <taxon>Xylariales incertae sedis</taxon>
        <taxon>Monosporascus</taxon>
    </lineage>
</organism>
<dbReference type="PANTHER" id="PTHR13326">
    <property type="entry name" value="TRNA PSEUDOURIDINE SYNTHASE D"/>
    <property type="match status" value="1"/>
</dbReference>
<dbReference type="EMBL" id="QJNU01000556">
    <property type="protein sequence ID" value="RYO95144.1"/>
    <property type="molecule type" value="Genomic_DNA"/>
</dbReference>
<keyword evidence="3" id="KW-0413">Isomerase</keyword>
<protein>
    <recommendedName>
        <fullName evidence="5">TRUD domain-containing protein</fullName>
    </recommendedName>
</protein>
<evidence type="ECO:0000259" key="5">
    <source>
        <dbReference type="PROSITE" id="PS50984"/>
    </source>
</evidence>
<dbReference type="GO" id="GO:0005634">
    <property type="term" value="C:nucleus"/>
    <property type="evidence" value="ECO:0007669"/>
    <property type="project" value="TreeGrafter"/>
</dbReference>
<dbReference type="Proteomes" id="UP000293360">
    <property type="component" value="Unassembled WGS sequence"/>
</dbReference>
<dbReference type="InterPro" id="IPR011760">
    <property type="entry name" value="PsdUridine_synth_TruD_insert"/>
</dbReference>
<evidence type="ECO:0000256" key="3">
    <source>
        <dbReference type="ARBA" id="ARBA00023235"/>
    </source>
</evidence>
<evidence type="ECO:0000313" key="7">
    <source>
        <dbReference type="Proteomes" id="UP000293360"/>
    </source>
</evidence>
<comment type="caution">
    <text evidence="6">The sequence shown here is derived from an EMBL/GenBank/DDBJ whole genome shotgun (WGS) entry which is preliminary data.</text>
</comment>
<proteinExistence type="inferred from homology"/>
<feature type="region of interest" description="Disordered" evidence="4">
    <location>
        <begin position="180"/>
        <end position="211"/>
    </location>
</feature>
<feature type="compositionally biased region" description="Polar residues" evidence="4">
    <location>
        <begin position="200"/>
        <end position="209"/>
    </location>
</feature>
<evidence type="ECO:0000256" key="4">
    <source>
        <dbReference type="SAM" id="MobiDB-lite"/>
    </source>
</evidence>
<feature type="compositionally biased region" description="Basic and acidic residues" evidence="4">
    <location>
        <begin position="859"/>
        <end position="870"/>
    </location>
</feature>
<dbReference type="InterPro" id="IPR042214">
    <property type="entry name" value="TruD_catalytic"/>
</dbReference>
<dbReference type="PROSITE" id="PS50984">
    <property type="entry name" value="TRUD"/>
    <property type="match status" value="1"/>
</dbReference>
<dbReference type="CDD" id="cd02576">
    <property type="entry name" value="PseudoU_synth_ScPUS7"/>
    <property type="match status" value="1"/>
</dbReference>
<feature type="compositionally biased region" description="Low complexity" evidence="4">
    <location>
        <begin position="785"/>
        <end position="797"/>
    </location>
</feature>
<dbReference type="GO" id="GO:0008033">
    <property type="term" value="P:tRNA processing"/>
    <property type="evidence" value="ECO:0007669"/>
    <property type="project" value="UniProtKB-KW"/>
</dbReference>
<dbReference type="GO" id="GO:0009982">
    <property type="term" value="F:pseudouridine synthase activity"/>
    <property type="evidence" value="ECO:0007669"/>
    <property type="project" value="InterPro"/>
</dbReference>
<accession>A0A4Q4T227</accession>
<dbReference type="STRING" id="155417.A0A4Q4T227"/>
<dbReference type="Gene3D" id="3.30.2350.20">
    <property type="entry name" value="TruD, catalytic domain"/>
    <property type="match status" value="3"/>
</dbReference>
<dbReference type="InterPro" id="IPR001656">
    <property type="entry name" value="PsdUridine_synth_TruD"/>
</dbReference>
<sequence length="979" mass="107010">MAQGNDAALRNSLEQRLGILHFVSPKERAWHGQLRTRFSDFLVYEIGKDGEVVHLHDFHTNARDYAKTETSRQATRRPAERQTPKTTKAESVVQPGSTTVSGTQSSIRDSNPPEAENGSDSPISSSDHSILVDLLGQGTTEELVAFYVKIRQNPKAKPKSLGAEIRRIFGGKVDTLTESDGTIKASATGSSKQRRDNRNSNDLSQNDRQALSGGGGKFLHFTLYKENRDTIDAVNQIARQLNVKPNMFSTAGTKDRRAVTVQRVSIRSRSPQSLLFINNDRIPGVKIGDFKFEQNALYLGCHQGNEFVIVLKNCWFNGTEHLPFDQKLDVARSTVEPALTQITQQGFINYFGTQRFGTFEIGTQEIGMKILKGDFEGAVKDLLSFDPALLPVSPSDQNLQMRREDINRAKACATFSETGDFQAALKSLPRRCNVEFTLMRHLEKQPKDFLGALQAISRGMRTMYVHAYQSLVWNFVASMRWERHGNRVIKGDLILTKSEESANAGDEHSSNMDEETIHLAEGDANARTLRVHALTEEEANSGAYSIFDVVLPTPGWDVVYPDNEIGQFYADFMGKAENGGLNPNDMRRPQKDFSLPGTYRNLMGRISRTPSVSIREYVNDTEQLVPTDLDIIKSRKDKETADVKAKSSGWHTFVENVEDKERTDARAETERRKAEGPLETPEARINDTWVQTSLDGSRKRVKVARHQADTLPESHPAASDGIGGAMQVDGQAPADRTSVAGDSTGPVAEVHASGTDGDATDLTRRNPAERPDDKSFGAGTDGDAETAANTMGAAAGNPVNDEPKMDDVSQLTGEGVETQRTLVPTFTTQVRNIATTFMNPILWLLAALRINTDNSATKTDSKPSRPESHAVAEPASNMPDSTSSPGDSHPIPSDKPTQGGDSFPPSSEAQPTASETTASTSIGMGNAASKETSPSSATDATDKKIAVILRFALDTSQYATMVLRELQGAPSELGSSDSS</sequence>
<feature type="compositionally biased region" description="Basic and acidic residues" evidence="4">
    <location>
        <begin position="657"/>
        <end position="685"/>
    </location>
</feature>
<keyword evidence="7" id="KW-1185">Reference proteome</keyword>
<dbReference type="NCBIfam" id="TIGR00094">
    <property type="entry name" value="tRNA_TruD_broad"/>
    <property type="match status" value="1"/>
</dbReference>
<keyword evidence="2" id="KW-0819">tRNA processing</keyword>
<reference evidence="6 7" key="1">
    <citation type="submission" date="2018-06" db="EMBL/GenBank/DDBJ databases">
        <title>Complete Genomes of Monosporascus.</title>
        <authorList>
            <person name="Robinson A.J."/>
            <person name="Natvig D.O."/>
        </authorList>
    </citation>
    <scope>NUCLEOTIDE SEQUENCE [LARGE SCALE GENOMIC DNA]</scope>
    <source>
        <strain evidence="6 7">CBS 110550</strain>
    </source>
</reference>
<dbReference type="InterPro" id="IPR020103">
    <property type="entry name" value="PsdUridine_synth_cat_dom_sf"/>
</dbReference>
<name>A0A4Q4T227_9PEZI</name>
<evidence type="ECO:0000313" key="6">
    <source>
        <dbReference type="EMBL" id="RYO95144.1"/>
    </source>
</evidence>
<dbReference type="PANTHER" id="PTHR13326:SF21">
    <property type="entry name" value="PSEUDOURIDYLATE SYNTHASE PUS7L"/>
    <property type="match status" value="1"/>
</dbReference>
<dbReference type="SUPFAM" id="SSF55120">
    <property type="entry name" value="Pseudouridine synthase"/>
    <property type="match status" value="1"/>
</dbReference>
<feature type="compositionally biased region" description="Polar residues" evidence="4">
    <location>
        <begin position="895"/>
        <end position="939"/>
    </location>
</feature>
<dbReference type="PROSITE" id="PS01268">
    <property type="entry name" value="UPF0024"/>
    <property type="match status" value="1"/>
</dbReference>
<feature type="region of interest" description="Disordered" evidence="4">
    <location>
        <begin position="654"/>
        <end position="816"/>
    </location>
</feature>
<comment type="similarity">
    <text evidence="1">Belongs to the pseudouridine synthase TruD family.</text>
</comment>
<dbReference type="Pfam" id="PF01142">
    <property type="entry name" value="TruD"/>
    <property type="match status" value="1"/>
</dbReference>
<feature type="region of interest" description="Disordered" evidence="4">
    <location>
        <begin position="64"/>
        <end position="126"/>
    </location>
</feature>
<feature type="compositionally biased region" description="Basic and acidic residues" evidence="4">
    <location>
        <begin position="761"/>
        <end position="775"/>
    </location>
</feature>
<feature type="region of interest" description="Disordered" evidence="4">
    <location>
        <begin position="855"/>
        <end position="941"/>
    </location>
</feature>
<dbReference type="InterPro" id="IPR020119">
    <property type="entry name" value="PsdUridine_synth_TruD_CS"/>
</dbReference>
<feature type="domain" description="TRUD" evidence="5">
    <location>
        <begin position="346"/>
        <end position="605"/>
    </location>
</feature>
<dbReference type="AlphaFoldDB" id="A0A4Q4T227"/>
<feature type="compositionally biased region" description="Polar residues" evidence="4">
    <location>
        <begin position="180"/>
        <end position="191"/>
    </location>
</feature>